<evidence type="ECO:0000313" key="1">
    <source>
        <dbReference type="EMBL" id="TDX45275.1"/>
    </source>
</evidence>
<gene>
    <name evidence="1" type="ORF">C7954_10971</name>
</gene>
<accession>A0A4R8GIW9</accession>
<name>A0A4R8GIW9_9FIRM</name>
<feature type="non-terminal residue" evidence="1">
    <location>
        <position position="26"/>
    </location>
</feature>
<organism evidence="1 2">
    <name type="scientific">Halanaerobium congolense</name>
    <dbReference type="NCBI Taxonomy" id="54121"/>
    <lineage>
        <taxon>Bacteria</taxon>
        <taxon>Bacillati</taxon>
        <taxon>Bacillota</taxon>
        <taxon>Clostridia</taxon>
        <taxon>Halanaerobiales</taxon>
        <taxon>Halanaerobiaceae</taxon>
        <taxon>Halanaerobium</taxon>
    </lineage>
</organism>
<evidence type="ECO:0000313" key="2">
    <source>
        <dbReference type="Proteomes" id="UP000295472"/>
    </source>
</evidence>
<protein>
    <recommendedName>
        <fullName evidence="3">Helix-turn-helix domain-containing protein</fullName>
    </recommendedName>
</protein>
<dbReference type="Proteomes" id="UP000295472">
    <property type="component" value="Unassembled WGS sequence"/>
</dbReference>
<comment type="caution">
    <text evidence="1">The sequence shown here is derived from an EMBL/GenBank/DDBJ whole genome shotgun (WGS) entry which is preliminary data.</text>
</comment>
<dbReference type="AlphaFoldDB" id="A0A4R8GIW9"/>
<proteinExistence type="predicted"/>
<dbReference type="EMBL" id="SOEF01000009">
    <property type="protein sequence ID" value="TDX45275.1"/>
    <property type="molecule type" value="Genomic_DNA"/>
</dbReference>
<sequence>MRLSFKFKPKLNHKQLVIIRELAWHC</sequence>
<evidence type="ECO:0008006" key="3">
    <source>
        <dbReference type="Google" id="ProtNLM"/>
    </source>
</evidence>
<reference evidence="1 2" key="1">
    <citation type="submission" date="2019-03" db="EMBL/GenBank/DDBJ databases">
        <title>Subsurface microbial communities from deep shales in Ohio and West Virginia, USA.</title>
        <authorList>
            <person name="Wrighton K."/>
        </authorList>
    </citation>
    <scope>NUCLEOTIDE SEQUENCE [LARGE SCALE GENOMIC DNA]</scope>
    <source>
        <strain evidence="1 2">DSMZ 11287</strain>
    </source>
</reference>